<dbReference type="GO" id="GO:0016758">
    <property type="term" value="F:hexosyltransferase activity"/>
    <property type="evidence" value="ECO:0007669"/>
    <property type="project" value="TreeGrafter"/>
</dbReference>
<keyword evidence="2" id="KW-0808">Transferase</keyword>
<name>A0A1R1I8S6_9RHOO</name>
<protein>
    <recommendedName>
        <fullName evidence="5">Glycosyltransferase</fullName>
    </recommendedName>
</protein>
<keyword evidence="4" id="KW-1185">Reference proteome</keyword>
<accession>A0A1R1I8S6</accession>
<keyword evidence="1" id="KW-0328">Glycosyltransferase</keyword>
<evidence type="ECO:0000256" key="2">
    <source>
        <dbReference type="ARBA" id="ARBA00022679"/>
    </source>
</evidence>
<evidence type="ECO:0008006" key="5">
    <source>
        <dbReference type="Google" id="ProtNLM"/>
    </source>
</evidence>
<sequence>MFDKVFGLPVLNADRHLAVEYLDSEISKRPVGVVFVNANLINVCWNDSGLYEFLLSSSCNLNDGIGLALANIIFNKKLFADNLNGTDFVPFFLNNTKHQFKMYLLGGEADVAEKNIKIFSDKYPNHLVVGASHGFFDEAEKENIFRMILDSKADLVLVAMGNGLQEYYVSELINRGVKSAWAVGALLDFHAGKVARAPAWVRLIKLEWLFRLLQEPKRLWRRYILGNPLFIARCFIFKNRGSNAL</sequence>
<reference evidence="3 4" key="1">
    <citation type="submission" date="2016-10" db="EMBL/GenBank/DDBJ databases">
        <title>Alkaliphiles isolated from bioreactors.</title>
        <authorList>
            <person name="Salah Z."/>
            <person name="Rout S.P."/>
            <person name="Humphreys P.N."/>
        </authorList>
    </citation>
    <scope>NUCLEOTIDE SEQUENCE [LARGE SCALE GENOMIC DNA]</scope>
    <source>
        <strain evidence="3 4">ZS02</strain>
    </source>
</reference>
<organism evidence="3 4">
    <name type="scientific">Azonexus hydrophilus</name>
    <dbReference type="NCBI Taxonomy" id="418702"/>
    <lineage>
        <taxon>Bacteria</taxon>
        <taxon>Pseudomonadati</taxon>
        <taxon>Pseudomonadota</taxon>
        <taxon>Betaproteobacteria</taxon>
        <taxon>Rhodocyclales</taxon>
        <taxon>Azonexaceae</taxon>
        <taxon>Azonexus</taxon>
    </lineage>
</organism>
<dbReference type="NCBIfam" id="TIGR00696">
    <property type="entry name" value="wecG_tagA_cpsF"/>
    <property type="match status" value="1"/>
</dbReference>
<dbReference type="EMBL" id="MTHD01000002">
    <property type="protein sequence ID" value="OMG55122.1"/>
    <property type="molecule type" value="Genomic_DNA"/>
</dbReference>
<comment type="caution">
    <text evidence="3">The sequence shown here is derived from an EMBL/GenBank/DDBJ whole genome shotgun (WGS) entry which is preliminary data.</text>
</comment>
<dbReference type="InterPro" id="IPR004629">
    <property type="entry name" value="WecG_TagA_CpsF"/>
</dbReference>
<evidence type="ECO:0000313" key="3">
    <source>
        <dbReference type="EMBL" id="OMG55122.1"/>
    </source>
</evidence>
<dbReference type="PANTHER" id="PTHR34136">
    <property type="match status" value="1"/>
</dbReference>
<evidence type="ECO:0000313" key="4">
    <source>
        <dbReference type="Proteomes" id="UP000187526"/>
    </source>
</evidence>
<dbReference type="OrthoDB" id="9808602at2"/>
<evidence type="ECO:0000256" key="1">
    <source>
        <dbReference type="ARBA" id="ARBA00022676"/>
    </source>
</evidence>
<dbReference type="Proteomes" id="UP000187526">
    <property type="component" value="Unassembled WGS sequence"/>
</dbReference>
<dbReference type="Pfam" id="PF03808">
    <property type="entry name" value="Glyco_tran_WecG"/>
    <property type="match status" value="1"/>
</dbReference>
<proteinExistence type="predicted"/>
<dbReference type="PANTHER" id="PTHR34136:SF1">
    <property type="entry name" value="UDP-N-ACETYL-D-MANNOSAMINURONIC ACID TRANSFERASE"/>
    <property type="match status" value="1"/>
</dbReference>
<dbReference type="CDD" id="cd06533">
    <property type="entry name" value="Glyco_transf_WecG_TagA"/>
    <property type="match status" value="1"/>
</dbReference>
<dbReference type="AlphaFoldDB" id="A0A1R1I8S6"/>
<dbReference type="STRING" id="418702.BJN45_08220"/>
<gene>
    <name evidence="3" type="ORF">BJN45_08220</name>
</gene>
<dbReference type="RefSeq" id="WP_076093856.1">
    <property type="nucleotide sequence ID" value="NZ_MTHD01000002.1"/>
</dbReference>